<dbReference type="Proteomes" id="UP000256708">
    <property type="component" value="Unassembled WGS sequence"/>
</dbReference>
<evidence type="ECO:0000313" key="2">
    <source>
        <dbReference type="Proteomes" id="UP000256708"/>
    </source>
</evidence>
<comment type="caution">
    <text evidence="1">The sequence shown here is derived from an EMBL/GenBank/DDBJ whole genome shotgun (WGS) entry which is preliminary data.</text>
</comment>
<proteinExistence type="predicted"/>
<dbReference type="EMBL" id="QRGR01000039">
    <property type="protein sequence ID" value="RDV11766.1"/>
    <property type="molecule type" value="Genomic_DNA"/>
</dbReference>
<accession>A0A3D8L328</accession>
<keyword evidence="2" id="KW-1185">Reference proteome</keyword>
<reference evidence="2" key="1">
    <citation type="submission" date="2018-08" db="EMBL/GenBank/DDBJ databases">
        <authorList>
            <person name="Liu Z.-W."/>
            <person name="Du Z.-J."/>
        </authorList>
    </citation>
    <scope>NUCLEOTIDE SEQUENCE [LARGE SCALE GENOMIC DNA]</scope>
    <source>
        <strain evidence="2">H4X</strain>
    </source>
</reference>
<dbReference type="AlphaFoldDB" id="A0A3D8L328"/>
<name>A0A3D8L328_9BACT</name>
<protein>
    <submittedName>
        <fullName evidence="1">Uncharacterized protein</fullName>
    </submittedName>
</protein>
<sequence length="93" mass="10316">MFKAIACAGCFSTLYIRYKRCSLCLKYGAKQPERLYIDLSVKAPPTKIQQSANYKQAAVLQPAIELSKNVNGFRPGKSFYGYSFCACTAEITA</sequence>
<evidence type="ECO:0000313" key="1">
    <source>
        <dbReference type="EMBL" id="RDV11766.1"/>
    </source>
</evidence>
<gene>
    <name evidence="1" type="ORF">DXT99_24095</name>
</gene>
<organism evidence="1 2">
    <name type="scientific">Pontibacter diazotrophicus</name>
    <dbReference type="NCBI Taxonomy" id="1400979"/>
    <lineage>
        <taxon>Bacteria</taxon>
        <taxon>Pseudomonadati</taxon>
        <taxon>Bacteroidota</taxon>
        <taxon>Cytophagia</taxon>
        <taxon>Cytophagales</taxon>
        <taxon>Hymenobacteraceae</taxon>
        <taxon>Pontibacter</taxon>
    </lineage>
</organism>